<feature type="region of interest" description="Disordered" evidence="1">
    <location>
        <begin position="407"/>
        <end position="432"/>
    </location>
</feature>
<feature type="compositionally biased region" description="Basic residues" evidence="1">
    <location>
        <begin position="663"/>
        <end position="676"/>
    </location>
</feature>
<evidence type="ECO:0000259" key="3">
    <source>
        <dbReference type="Pfam" id="PF25603"/>
    </source>
</evidence>
<reference evidence="5" key="3">
    <citation type="submission" date="2025-08" db="UniProtKB">
        <authorList>
            <consortium name="RefSeq"/>
        </authorList>
    </citation>
    <scope>IDENTIFICATION</scope>
    <source>
        <strain evidence="5">CBS 342.82</strain>
    </source>
</reference>
<feature type="compositionally biased region" description="Low complexity" evidence="1">
    <location>
        <begin position="913"/>
        <end position="925"/>
    </location>
</feature>
<feature type="compositionally biased region" description="Low complexity" evidence="1">
    <location>
        <begin position="959"/>
        <end position="968"/>
    </location>
</feature>
<dbReference type="Proteomes" id="UP000504637">
    <property type="component" value="Unplaced"/>
</dbReference>
<feature type="region of interest" description="Disordered" evidence="1">
    <location>
        <begin position="294"/>
        <end position="315"/>
    </location>
</feature>
<evidence type="ECO:0008006" key="6">
    <source>
        <dbReference type="Google" id="ProtNLM"/>
    </source>
</evidence>
<gene>
    <name evidence="5" type="ORF">K489DRAFT_13935</name>
</gene>
<feature type="region of interest" description="Disordered" evidence="1">
    <location>
        <begin position="638"/>
        <end position="694"/>
    </location>
</feature>
<feature type="domain" description="SPT23/MGA2-like DNA-binding" evidence="3">
    <location>
        <begin position="315"/>
        <end position="562"/>
    </location>
</feature>
<reference evidence="5" key="2">
    <citation type="submission" date="2020-04" db="EMBL/GenBank/DDBJ databases">
        <authorList>
            <consortium name="NCBI Genome Project"/>
        </authorList>
    </citation>
    <scope>NUCLEOTIDE SEQUENCE</scope>
    <source>
        <strain evidence="5">CBS 342.82</strain>
    </source>
</reference>
<feature type="region of interest" description="Disordered" evidence="1">
    <location>
        <begin position="957"/>
        <end position="1020"/>
    </location>
</feature>
<evidence type="ECO:0000313" key="5">
    <source>
        <dbReference type="RefSeq" id="XP_033464400.1"/>
    </source>
</evidence>
<dbReference type="GeneID" id="54356914"/>
<feature type="compositionally biased region" description="Polar residues" evidence="1">
    <location>
        <begin position="638"/>
        <end position="657"/>
    </location>
</feature>
<dbReference type="Pfam" id="PF25603">
    <property type="entry name" value="SPT23_MGA2_DBD"/>
    <property type="match status" value="1"/>
</dbReference>
<dbReference type="SUPFAM" id="SSF81296">
    <property type="entry name" value="E set domains"/>
    <property type="match status" value="1"/>
</dbReference>
<dbReference type="Pfam" id="PF01833">
    <property type="entry name" value="TIG"/>
    <property type="match status" value="1"/>
</dbReference>
<organism evidence="5">
    <name type="scientific">Dissoconium aciculare CBS 342.82</name>
    <dbReference type="NCBI Taxonomy" id="1314786"/>
    <lineage>
        <taxon>Eukaryota</taxon>
        <taxon>Fungi</taxon>
        <taxon>Dikarya</taxon>
        <taxon>Ascomycota</taxon>
        <taxon>Pezizomycotina</taxon>
        <taxon>Dothideomycetes</taxon>
        <taxon>Dothideomycetidae</taxon>
        <taxon>Mycosphaerellales</taxon>
        <taxon>Dissoconiaceae</taxon>
        <taxon>Dissoconium</taxon>
    </lineage>
</organism>
<accession>A0A6J3MI28</accession>
<feature type="compositionally biased region" description="Basic and acidic residues" evidence="1">
    <location>
        <begin position="984"/>
        <end position="994"/>
    </location>
</feature>
<sequence length="1050" mass="112490">MDSQNVHMSDGSHAWAEGYMFTDTQFTDALPLEEGQFGASAFDDFTNMDTYGDSPGGLTLRAPGRMDVDPSETTLQSQRNSQNMMALSTESSRRASSSGSSGLPKRKSTESPLIHPITSLGLNTALQTQQQQRAKSGLNHFQTNQVFEQTFAQPMHNLSLEQGLSRFEFNSAASSPIQTRDPTAMNLDSQVHMPALVQLNRFDQDSPMETINPEMFSVGSARDLSAGNTATRMFHRASPNAMSATPPSDSPDNLSANQFLNANVVQDSSAWQADFSSQITPQADLGFTAASSMESASNGLRQQAESNHTLGRSPLHIAPISTKSRVETQINVVMTLEKPPPGIEHLHLPLHTIAKSKLLAKDEYDKSKSLELYTMLVCTSAMHNAGFKEKAMKQAAAQDNKEIQNRAELARESGDEEKNDPKLVPDEDKPANGGEVRICSNCIQRERKRAGRKKTKREEEQQHWERFETERVVVFNSNEYLPFKPCEPQHNPHRDSGLGTEADYYMPPEGALQVTAAMRIACYCRHQSEKEGFQVIFTLKDHHGNVVAQQISDSILITDDHKTHPSGFPGAATSDSFYASGFASNGLPNSQSMVDISTHMPAFTASKSAGSLQALAYGSGFNTHNTSQQLTGAAITNQPSSATHVSSATSRPGSPTPAQLGPNKKRKSSTNFHRKIPSGLTMTPRVDTNQPASSNLSSAISAVSQFSPTSATFAGQMNPYMNMSNNGSTTNFFSSGPPTPSETNAYFGIGQAQIDASYTTSNQAMFSQPSSAVPSRASSPVMHQGRGNMAAYNRQHPIQTSTNNMTAGRYPTYNHSSSNSASGDFLLLNNNNNNKRSQTGVSFLHLSPDHGPTTGGNEIAILGEHFVPGTRVLFGDHASPSVKFLSPTSLLVSVPPSPIPGAVDVTLSPPTPSSSSASAGASSAATTPKSAYRYADPVAPAGLIPHQKHQLHLQNYIGQQQQQQQQQQPFAARPTLPGRSASHSRLDSPAERDAANAPTGNASSSSSSSSSSAAAAASSSMSPTDILSRNYAAATAAALAVASRMGLKAC</sequence>
<feature type="compositionally biased region" description="Low complexity" evidence="1">
    <location>
        <begin position="767"/>
        <end position="781"/>
    </location>
</feature>
<feature type="compositionally biased region" description="Low complexity" evidence="1">
    <location>
        <begin position="86"/>
        <end position="103"/>
    </location>
</feature>
<dbReference type="OrthoDB" id="71307at2759"/>
<evidence type="ECO:0000259" key="2">
    <source>
        <dbReference type="Pfam" id="PF01833"/>
    </source>
</evidence>
<dbReference type="InterPro" id="IPR014756">
    <property type="entry name" value="Ig_E-set"/>
</dbReference>
<keyword evidence="4" id="KW-1185">Reference proteome</keyword>
<feature type="compositionally biased region" description="Low complexity" evidence="1">
    <location>
        <begin position="1002"/>
        <end position="1020"/>
    </location>
</feature>
<protein>
    <recommendedName>
        <fullName evidence="6">IPT/TIG domain-containing protein</fullName>
    </recommendedName>
</protein>
<feature type="region of interest" description="Disordered" evidence="1">
    <location>
        <begin position="763"/>
        <end position="783"/>
    </location>
</feature>
<dbReference type="InterPro" id="IPR013783">
    <property type="entry name" value="Ig-like_fold"/>
</dbReference>
<evidence type="ECO:0000313" key="4">
    <source>
        <dbReference type="Proteomes" id="UP000504637"/>
    </source>
</evidence>
<name>A0A6J3MI28_9PEZI</name>
<dbReference type="Gene3D" id="2.60.40.10">
    <property type="entry name" value="Immunoglobulins"/>
    <property type="match status" value="1"/>
</dbReference>
<dbReference type="RefSeq" id="XP_033464400.1">
    <property type="nucleotide sequence ID" value="XM_033599115.1"/>
</dbReference>
<feature type="region of interest" description="Disordered" evidence="1">
    <location>
        <begin position="46"/>
        <end position="112"/>
    </location>
</feature>
<dbReference type="InterPro" id="IPR002909">
    <property type="entry name" value="IPT_dom"/>
</dbReference>
<dbReference type="InterPro" id="IPR057962">
    <property type="entry name" value="SPT23_MGA2_DBD"/>
</dbReference>
<feature type="compositionally biased region" description="Basic and acidic residues" evidence="1">
    <location>
        <begin position="419"/>
        <end position="430"/>
    </location>
</feature>
<feature type="domain" description="IPT/TIG" evidence="2">
    <location>
        <begin position="846"/>
        <end position="911"/>
    </location>
</feature>
<feature type="compositionally biased region" description="Polar residues" evidence="1">
    <location>
        <begin position="294"/>
        <end position="310"/>
    </location>
</feature>
<reference evidence="5" key="1">
    <citation type="submission" date="2020-01" db="EMBL/GenBank/DDBJ databases">
        <authorList>
            <consortium name="DOE Joint Genome Institute"/>
            <person name="Haridas S."/>
            <person name="Albert R."/>
            <person name="Binder M."/>
            <person name="Bloem J."/>
            <person name="Labutti K."/>
            <person name="Salamov A."/>
            <person name="Andreopoulos B."/>
            <person name="Baker S.E."/>
            <person name="Barry K."/>
            <person name="Bills G."/>
            <person name="Bluhm B.H."/>
            <person name="Cannon C."/>
            <person name="Castanera R."/>
            <person name="Culley D.E."/>
            <person name="Daum C."/>
            <person name="Ezra D."/>
            <person name="Gonzalez J.B."/>
            <person name="Henrissat B."/>
            <person name="Kuo A."/>
            <person name="Liang C."/>
            <person name="Lipzen A."/>
            <person name="Lutzoni F."/>
            <person name="Magnuson J."/>
            <person name="Mondo S."/>
            <person name="Nolan M."/>
            <person name="Ohm R."/>
            <person name="Pangilinan J."/>
            <person name="Park H.-J."/>
            <person name="Ramirez L."/>
            <person name="Alfaro M."/>
            <person name="Sun H."/>
            <person name="Tritt A."/>
            <person name="Yoshinaga Y."/>
            <person name="Zwiers L.-H."/>
            <person name="Turgeon B.G."/>
            <person name="Goodwin S.B."/>
            <person name="Spatafora J.W."/>
            <person name="Crous P.W."/>
            <person name="Grigoriev I.V."/>
        </authorList>
    </citation>
    <scope>NUCLEOTIDE SEQUENCE</scope>
    <source>
        <strain evidence="5">CBS 342.82</strain>
    </source>
</reference>
<feature type="region of interest" description="Disordered" evidence="1">
    <location>
        <begin position="903"/>
        <end position="925"/>
    </location>
</feature>
<evidence type="ECO:0000256" key="1">
    <source>
        <dbReference type="SAM" id="MobiDB-lite"/>
    </source>
</evidence>
<dbReference type="AlphaFoldDB" id="A0A6J3MI28"/>
<feature type="compositionally biased region" description="Polar residues" evidence="1">
    <location>
        <begin position="71"/>
        <end position="85"/>
    </location>
</feature>
<proteinExistence type="predicted"/>